<dbReference type="Proteomes" id="UP001162992">
    <property type="component" value="Chromosome 3"/>
</dbReference>
<keyword evidence="2" id="KW-1185">Reference proteome</keyword>
<gene>
    <name evidence="1" type="ORF">O6H91_03G034400</name>
</gene>
<evidence type="ECO:0000313" key="2">
    <source>
        <dbReference type="Proteomes" id="UP001162992"/>
    </source>
</evidence>
<reference evidence="2" key="1">
    <citation type="journal article" date="2024" name="Proc. Natl. Acad. Sci. U.S.A.">
        <title>Extraordinary preservation of gene collinearity over three hundred million years revealed in homosporous lycophytes.</title>
        <authorList>
            <person name="Li C."/>
            <person name="Wickell D."/>
            <person name="Kuo L.Y."/>
            <person name="Chen X."/>
            <person name="Nie B."/>
            <person name="Liao X."/>
            <person name="Peng D."/>
            <person name="Ji J."/>
            <person name="Jenkins J."/>
            <person name="Williams M."/>
            <person name="Shu S."/>
            <person name="Plott C."/>
            <person name="Barry K."/>
            <person name="Rajasekar S."/>
            <person name="Grimwood J."/>
            <person name="Han X."/>
            <person name="Sun S."/>
            <person name="Hou Z."/>
            <person name="He W."/>
            <person name="Dai G."/>
            <person name="Sun C."/>
            <person name="Schmutz J."/>
            <person name="Leebens-Mack J.H."/>
            <person name="Li F.W."/>
            <person name="Wang L."/>
        </authorList>
    </citation>
    <scope>NUCLEOTIDE SEQUENCE [LARGE SCALE GENOMIC DNA]</scope>
    <source>
        <strain evidence="2">cv. PW_Plant_1</strain>
    </source>
</reference>
<name>A0ACC2E4Y2_DIPCM</name>
<accession>A0ACC2E4Y2</accession>
<comment type="caution">
    <text evidence="1">The sequence shown here is derived from an EMBL/GenBank/DDBJ whole genome shotgun (WGS) entry which is preliminary data.</text>
</comment>
<evidence type="ECO:0000313" key="1">
    <source>
        <dbReference type="EMBL" id="KAJ7561588.1"/>
    </source>
</evidence>
<organism evidence="1 2">
    <name type="scientific">Diphasiastrum complanatum</name>
    <name type="common">Issler's clubmoss</name>
    <name type="synonym">Lycopodium complanatum</name>
    <dbReference type="NCBI Taxonomy" id="34168"/>
    <lineage>
        <taxon>Eukaryota</taxon>
        <taxon>Viridiplantae</taxon>
        <taxon>Streptophyta</taxon>
        <taxon>Embryophyta</taxon>
        <taxon>Tracheophyta</taxon>
        <taxon>Lycopodiopsida</taxon>
        <taxon>Lycopodiales</taxon>
        <taxon>Lycopodiaceae</taxon>
        <taxon>Lycopodioideae</taxon>
        <taxon>Diphasiastrum</taxon>
    </lineage>
</organism>
<dbReference type="EMBL" id="CM055094">
    <property type="protein sequence ID" value="KAJ7561588.1"/>
    <property type="molecule type" value="Genomic_DNA"/>
</dbReference>
<protein>
    <submittedName>
        <fullName evidence="1">Uncharacterized protein</fullName>
    </submittedName>
</protein>
<sequence>MYRMTEKVSSYEGYEDEIYRSPGPGYGKVYHEPSGADQLHVSGKKGRGHQHWSKSSKLDFYLDSDDEGYRSSGSTVGLVDFHNNQNVIAARKGKERGSASSKALPPYQTVVINVLTQCDECVRKVKKAVARAEGVESISVDMNLKRITVKGPIDPQKVLKRASKTGKSVELLSLKGSSIKSAPLYEQQAARSDCLNLKQDYFHDPSDQTPQKSATDRYHHSSGDKFKKTLENNQQMKGVRFNLTPGEESRNIGKRAMKKNGIQYKQGSVGNTKEKLEYEPPESPEMHPYSSDHYIQYSKGERMTQDSEYYQRPGGQKFKQKRADHDTQSTAGEIFKQNLTYPASRDDGSYIFSDENANNCCVM</sequence>
<proteinExistence type="predicted"/>